<dbReference type="InterPro" id="IPR004963">
    <property type="entry name" value="PAE/NOTUM"/>
</dbReference>
<name>Q82U14_NITEU</name>
<reference evidence="2 3" key="1">
    <citation type="journal article" date="2003" name="J. Bacteriol.">
        <title>Complete genome sequence of the ammonia-oxidizing bacterium and obligate chemolithoautotroph Nitrosomonas europaea.</title>
        <authorList>
            <person name="Chain P."/>
            <person name="Lamerdin J."/>
            <person name="Larimer F."/>
            <person name="Regala W."/>
            <person name="Land M."/>
            <person name="Hauser L."/>
            <person name="Hooper A."/>
            <person name="Klotz M."/>
            <person name="Norton J."/>
            <person name="Sayavedra-Soto L."/>
            <person name="Arciero D."/>
            <person name="Hommes N."/>
            <person name="Whittaker M."/>
            <person name="Arp D."/>
        </authorList>
    </citation>
    <scope>NUCLEOTIDE SEQUENCE [LARGE SCALE GENOMIC DNA]</scope>
    <source>
        <strain evidence="3">ATCC 19718 / CIP 103999 / KCTC 2705 / NBRC 14298</strain>
    </source>
</reference>
<dbReference type="eggNOG" id="COG0657">
    <property type="taxonomic scope" value="Bacteria"/>
</dbReference>
<dbReference type="PANTHER" id="PTHR21562:SF83">
    <property type="entry name" value="PECTIN ACETYLESTERASE 4"/>
    <property type="match status" value="1"/>
</dbReference>
<feature type="signal peptide" evidence="1">
    <location>
        <begin position="1"/>
        <end position="23"/>
    </location>
</feature>
<evidence type="ECO:0000313" key="2">
    <source>
        <dbReference type="EMBL" id="CAD85610.1"/>
    </source>
</evidence>
<proteinExistence type="predicted"/>
<dbReference type="Pfam" id="PF03283">
    <property type="entry name" value="PAE"/>
    <property type="match status" value="1"/>
</dbReference>
<evidence type="ECO:0000256" key="1">
    <source>
        <dbReference type="SAM" id="SignalP"/>
    </source>
</evidence>
<dbReference type="PANTHER" id="PTHR21562">
    <property type="entry name" value="NOTUM-RELATED"/>
    <property type="match status" value="1"/>
</dbReference>
<evidence type="ECO:0000313" key="3">
    <source>
        <dbReference type="Proteomes" id="UP000001416"/>
    </source>
</evidence>
<organism evidence="2 3">
    <name type="scientific">Nitrosomonas europaea (strain ATCC 19718 / CIP 103999 / KCTC 2705 / NBRC 14298)</name>
    <dbReference type="NCBI Taxonomy" id="228410"/>
    <lineage>
        <taxon>Bacteria</taxon>
        <taxon>Pseudomonadati</taxon>
        <taxon>Pseudomonadota</taxon>
        <taxon>Betaproteobacteria</taxon>
        <taxon>Nitrosomonadales</taxon>
        <taxon>Nitrosomonadaceae</taxon>
        <taxon>Nitrosomonas</taxon>
    </lineage>
</organism>
<dbReference type="Proteomes" id="UP000001416">
    <property type="component" value="Chromosome"/>
</dbReference>
<dbReference type="OrthoDB" id="9802991at2"/>
<dbReference type="DNASU" id="1082651"/>
<dbReference type="STRING" id="228410.NE1699"/>
<dbReference type="AlphaFoldDB" id="Q82U14"/>
<accession>Q82U14</accession>
<dbReference type="HOGENOM" id="CLU_051819_0_0_4"/>
<dbReference type="RefSeq" id="WP_011112253.1">
    <property type="nucleotide sequence ID" value="NC_004757.1"/>
</dbReference>
<dbReference type="GO" id="GO:0016787">
    <property type="term" value="F:hydrolase activity"/>
    <property type="evidence" value="ECO:0007669"/>
    <property type="project" value="InterPro"/>
</dbReference>
<keyword evidence="3" id="KW-1185">Reference proteome</keyword>
<keyword evidence="1" id="KW-0732">Signal</keyword>
<sequence>MLKFNLAVLISMLLISFFPQAYAVGWEKIEIPDNVSTILDDDGRYKDIKTGCAFSHLPDEAGLPNKPFHFYYRKGTKAKTLIYFNGGGACWNGATCLTSLTVPVTQTTRPAYNPSIENENNPEELGGILDFTRADNPLKDWNMVFIPSCTGDAHLGSKNEVYVDPSGIINHGDAVLVQHRGFDNFMAVREWLKHRADRPGTEQVLVAGSSAGAYGALMNFPRLHSIYPDKTKISLLSDAGTGVFTSNFLNTVFEPDGPWGTEHTLATWIPGINRIGSYNALNFFTSLATGIERHFVNSKFAYVTTAWDDVQMLFLNIMRKTGQGVNDPNQWFNLTPVTAVEWSLRMLTTLHANALINRNSKYYISAGTYHIGLVDAFAPGVFYTEKSAGGIYLKDWVNRLVTDDRNYPLINLMCSGTCGAPFPP</sequence>
<dbReference type="KEGG" id="neu:NE1699"/>
<feature type="chain" id="PRO_5004297147" description="Pectinacetylesterase" evidence="1">
    <location>
        <begin position="24"/>
        <end position="424"/>
    </location>
</feature>
<gene>
    <name evidence="2" type="ordered locus">NE1699</name>
</gene>
<evidence type="ECO:0008006" key="4">
    <source>
        <dbReference type="Google" id="ProtNLM"/>
    </source>
</evidence>
<protein>
    <recommendedName>
        <fullName evidence="4">Pectinacetylesterase</fullName>
    </recommendedName>
</protein>
<dbReference type="ESTHER" id="niteu-q82u14">
    <property type="family name" value="Pectinacetylesterase-Notum"/>
</dbReference>
<dbReference type="EMBL" id="AL954747">
    <property type="protein sequence ID" value="CAD85610.1"/>
    <property type="molecule type" value="Genomic_DNA"/>
</dbReference>
<dbReference type="GeneID" id="87104859"/>